<accession>A0AAP0FZA3</accession>
<proteinExistence type="predicted"/>
<dbReference type="AlphaFoldDB" id="A0AAP0FZA3"/>
<gene>
    <name evidence="1" type="ORF">KSP39_PZI017168</name>
</gene>
<evidence type="ECO:0000313" key="2">
    <source>
        <dbReference type="Proteomes" id="UP001418222"/>
    </source>
</evidence>
<organism evidence="1 2">
    <name type="scientific">Platanthera zijinensis</name>
    <dbReference type="NCBI Taxonomy" id="2320716"/>
    <lineage>
        <taxon>Eukaryota</taxon>
        <taxon>Viridiplantae</taxon>
        <taxon>Streptophyta</taxon>
        <taxon>Embryophyta</taxon>
        <taxon>Tracheophyta</taxon>
        <taxon>Spermatophyta</taxon>
        <taxon>Magnoliopsida</taxon>
        <taxon>Liliopsida</taxon>
        <taxon>Asparagales</taxon>
        <taxon>Orchidaceae</taxon>
        <taxon>Orchidoideae</taxon>
        <taxon>Orchideae</taxon>
        <taxon>Orchidinae</taxon>
        <taxon>Platanthera</taxon>
    </lineage>
</organism>
<reference evidence="1 2" key="1">
    <citation type="journal article" date="2022" name="Nat. Plants">
        <title>Genomes of leafy and leafless Platanthera orchids illuminate the evolution of mycoheterotrophy.</title>
        <authorList>
            <person name="Li M.H."/>
            <person name="Liu K.W."/>
            <person name="Li Z."/>
            <person name="Lu H.C."/>
            <person name="Ye Q.L."/>
            <person name="Zhang D."/>
            <person name="Wang J.Y."/>
            <person name="Li Y.F."/>
            <person name="Zhong Z.M."/>
            <person name="Liu X."/>
            <person name="Yu X."/>
            <person name="Liu D.K."/>
            <person name="Tu X.D."/>
            <person name="Liu B."/>
            <person name="Hao Y."/>
            <person name="Liao X.Y."/>
            <person name="Jiang Y.T."/>
            <person name="Sun W.H."/>
            <person name="Chen J."/>
            <person name="Chen Y.Q."/>
            <person name="Ai Y."/>
            <person name="Zhai J.W."/>
            <person name="Wu S.S."/>
            <person name="Zhou Z."/>
            <person name="Hsiao Y.Y."/>
            <person name="Wu W.L."/>
            <person name="Chen Y.Y."/>
            <person name="Lin Y.F."/>
            <person name="Hsu J.L."/>
            <person name="Li C.Y."/>
            <person name="Wang Z.W."/>
            <person name="Zhao X."/>
            <person name="Zhong W.Y."/>
            <person name="Ma X.K."/>
            <person name="Ma L."/>
            <person name="Huang J."/>
            <person name="Chen G.Z."/>
            <person name="Huang M.Z."/>
            <person name="Huang L."/>
            <person name="Peng D.H."/>
            <person name="Luo Y.B."/>
            <person name="Zou S.Q."/>
            <person name="Chen S.P."/>
            <person name="Lan S."/>
            <person name="Tsai W.C."/>
            <person name="Van de Peer Y."/>
            <person name="Liu Z.J."/>
        </authorList>
    </citation>
    <scope>NUCLEOTIDE SEQUENCE [LARGE SCALE GENOMIC DNA]</scope>
    <source>
        <strain evidence="1">Lor287</strain>
    </source>
</reference>
<evidence type="ECO:0000313" key="1">
    <source>
        <dbReference type="EMBL" id="KAK8928181.1"/>
    </source>
</evidence>
<dbReference type="Proteomes" id="UP001418222">
    <property type="component" value="Unassembled WGS sequence"/>
</dbReference>
<sequence>MSLLGNRAALLADPAYSTVLVRERPTALTPENRAAAVEEKKRKEGVAHLLLPGKLSQPSSHGFLLPIVRYYNHPSSSLINLFNIPAPGPS</sequence>
<keyword evidence="2" id="KW-1185">Reference proteome</keyword>
<name>A0AAP0FZA3_9ASPA</name>
<protein>
    <submittedName>
        <fullName evidence="1">Uncharacterized protein</fullName>
    </submittedName>
</protein>
<dbReference type="EMBL" id="JBBWWQ010000015">
    <property type="protein sequence ID" value="KAK8928181.1"/>
    <property type="molecule type" value="Genomic_DNA"/>
</dbReference>
<comment type="caution">
    <text evidence="1">The sequence shown here is derived from an EMBL/GenBank/DDBJ whole genome shotgun (WGS) entry which is preliminary data.</text>
</comment>